<feature type="non-terminal residue" evidence="1">
    <location>
        <position position="1"/>
    </location>
</feature>
<organism evidence="1">
    <name type="scientific">Arion vulgaris</name>
    <dbReference type="NCBI Taxonomy" id="1028688"/>
    <lineage>
        <taxon>Eukaryota</taxon>
        <taxon>Metazoa</taxon>
        <taxon>Spiralia</taxon>
        <taxon>Lophotrochozoa</taxon>
        <taxon>Mollusca</taxon>
        <taxon>Gastropoda</taxon>
        <taxon>Heterobranchia</taxon>
        <taxon>Euthyneura</taxon>
        <taxon>Panpulmonata</taxon>
        <taxon>Eupulmonata</taxon>
        <taxon>Stylommatophora</taxon>
        <taxon>Helicina</taxon>
        <taxon>Arionoidea</taxon>
        <taxon>Arionidae</taxon>
        <taxon>Arion</taxon>
    </lineage>
</organism>
<dbReference type="EMBL" id="HACG01051303">
    <property type="protein sequence ID" value="CEK98174.1"/>
    <property type="molecule type" value="Transcribed_RNA"/>
</dbReference>
<gene>
    <name evidence="1" type="primary">ORF218006</name>
</gene>
<evidence type="ECO:0000313" key="1">
    <source>
        <dbReference type="EMBL" id="CEK98174.1"/>
    </source>
</evidence>
<dbReference type="AlphaFoldDB" id="A0A0B7BY82"/>
<proteinExistence type="predicted"/>
<protein>
    <submittedName>
        <fullName evidence="1">Uncharacterized protein</fullName>
    </submittedName>
</protein>
<reference evidence="1" key="1">
    <citation type="submission" date="2014-12" db="EMBL/GenBank/DDBJ databases">
        <title>Insight into the proteome of Arion vulgaris.</title>
        <authorList>
            <person name="Aradska J."/>
            <person name="Bulat T."/>
            <person name="Smidak R."/>
            <person name="Sarate P."/>
            <person name="Gangsoo J."/>
            <person name="Sialana F."/>
            <person name="Bilban M."/>
            <person name="Lubec G."/>
        </authorList>
    </citation>
    <scope>NUCLEOTIDE SEQUENCE</scope>
    <source>
        <tissue evidence="1">Skin</tissue>
    </source>
</reference>
<sequence>EVVYTTNQDDDDAVKKHEAWLILTSSHHDLHLQNISMEFRMIGYSDFIVS</sequence>
<name>A0A0B7BY82_9EUPU</name>
<accession>A0A0B7BY82</accession>